<accession>A0ABU9TMQ7</accession>
<gene>
    <name evidence="5" type="primary">apaH</name>
    <name evidence="7" type="ORF">WNY58_00280</name>
</gene>
<evidence type="ECO:0000256" key="5">
    <source>
        <dbReference type="HAMAP-Rule" id="MF_00199"/>
    </source>
</evidence>
<proteinExistence type="inferred from homology"/>
<organism evidence="7 8">
    <name type="scientific">Neptuniibacter pectenicola</name>
    <dbReference type="NCBI Taxonomy" id="1806669"/>
    <lineage>
        <taxon>Bacteria</taxon>
        <taxon>Pseudomonadati</taxon>
        <taxon>Pseudomonadota</taxon>
        <taxon>Gammaproteobacteria</taxon>
        <taxon>Oceanospirillales</taxon>
        <taxon>Oceanospirillaceae</taxon>
        <taxon>Neptuniibacter</taxon>
    </lineage>
</organism>
<keyword evidence="8" id="KW-1185">Reference proteome</keyword>
<dbReference type="InterPro" id="IPR004617">
    <property type="entry name" value="ApaH"/>
</dbReference>
<dbReference type="GO" id="GO:0008803">
    <property type="term" value="F:bis(5'-nucleosyl)-tetraphosphatase (symmetrical) activity"/>
    <property type="evidence" value="ECO:0007669"/>
    <property type="project" value="UniProtKB-EC"/>
</dbReference>
<dbReference type="Gene3D" id="3.60.21.10">
    <property type="match status" value="1"/>
</dbReference>
<dbReference type="HAMAP" id="MF_00199">
    <property type="entry name" value="ApaH"/>
    <property type="match status" value="1"/>
</dbReference>
<dbReference type="PANTHER" id="PTHR40942:SF4">
    <property type="entry name" value="CYTOCHROME C5"/>
    <property type="match status" value="1"/>
</dbReference>
<protein>
    <recommendedName>
        <fullName evidence="5">Bis(5'-nucleosyl)-tetraphosphatase, symmetrical</fullName>
        <ecNumber evidence="5">3.6.1.41</ecNumber>
    </recommendedName>
    <alternativeName>
        <fullName evidence="5">Ap4A hydrolase</fullName>
    </alternativeName>
    <alternativeName>
        <fullName evidence="5">Diadenosine 5',5'''-P1,P4-tetraphosphate pyrophosphohydrolase</fullName>
    </alternativeName>
    <alternativeName>
        <fullName evidence="5">Diadenosine tetraphosphatase</fullName>
    </alternativeName>
</protein>
<dbReference type="Pfam" id="PF00149">
    <property type="entry name" value="Metallophos"/>
    <property type="match status" value="1"/>
</dbReference>
<evidence type="ECO:0000313" key="8">
    <source>
        <dbReference type="Proteomes" id="UP001449225"/>
    </source>
</evidence>
<dbReference type="InterPro" id="IPR029052">
    <property type="entry name" value="Metallo-depent_PP-like"/>
</dbReference>
<evidence type="ECO:0000313" key="7">
    <source>
        <dbReference type="EMBL" id="MEM5534813.1"/>
    </source>
</evidence>
<dbReference type="EMBL" id="JBBMRA010000001">
    <property type="protein sequence ID" value="MEM5534813.1"/>
    <property type="molecule type" value="Genomic_DNA"/>
</dbReference>
<evidence type="ECO:0000256" key="4">
    <source>
        <dbReference type="ARBA" id="ARBA00049417"/>
    </source>
</evidence>
<comment type="caution">
    <text evidence="7">The sequence shown here is derived from an EMBL/GenBank/DDBJ whole genome shotgun (WGS) entry which is preliminary data.</text>
</comment>
<dbReference type="NCBIfam" id="NF001204">
    <property type="entry name" value="PRK00166.1"/>
    <property type="match status" value="1"/>
</dbReference>
<evidence type="ECO:0000256" key="3">
    <source>
        <dbReference type="ARBA" id="ARBA00022801"/>
    </source>
</evidence>
<comment type="catalytic activity">
    <reaction evidence="4 5">
        <text>P(1),P(4)-bis(5'-adenosyl) tetraphosphate + H2O = 2 ADP + 2 H(+)</text>
        <dbReference type="Rhea" id="RHEA:24252"/>
        <dbReference type="ChEBI" id="CHEBI:15377"/>
        <dbReference type="ChEBI" id="CHEBI:15378"/>
        <dbReference type="ChEBI" id="CHEBI:58141"/>
        <dbReference type="ChEBI" id="CHEBI:456216"/>
        <dbReference type="EC" id="3.6.1.41"/>
    </reaction>
</comment>
<evidence type="ECO:0000259" key="6">
    <source>
        <dbReference type="Pfam" id="PF00149"/>
    </source>
</evidence>
<dbReference type="PANTHER" id="PTHR40942">
    <property type="match status" value="1"/>
</dbReference>
<dbReference type="Proteomes" id="UP001449225">
    <property type="component" value="Unassembled WGS sequence"/>
</dbReference>
<dbReference type="PIRSF" id="PIRSF000903">
    <property type="entry name" value="B5n-ttraPtase_sm"/>
    <property type="match status" value="1"/>
</dbReference>
<dbReference type="RefSeq" id="WP_067984494.1">
    <property type="nucleotide sequence ID" value="NZ_JBBMRA010000001.1"/>
</dbReference>
<dbReference type="SUPFAM" id="SSF56300">
    <property type="entry name" value="Metallo-dependent phosphatases"/>
    <property type="match status" value="1"/>
</dbReference>
<dbReference type="InterPro" id="IPR004843">
    <property type="entry name" value="Calcineurin-like_PHP"/>
</dbReference>
<name>A0ABU9TMQ7_9GAMM</name>
<evidence type="ECO:0000256" key="1">
    <source>
        <dbReference type="ARBA" id="ARBA00003413"/>
    </source>
</evidence>
<evidence type="ECO:0000256" key="2">
    <source>
        <dbReference type="ARBA" id="ARBA00005419"/>
    </source>
</evidence>
<dbReference type="CDD" id="cd07422">
    <property type="entry name" value="MPP_ApaH"/>
    <property type="match status" value="1"/>
</dbReference>
<comment type="function">
    <text evidence="1 5">Hydrolyzes diadenosine 5',5'''-P1,P4-tetraphosphate to yield ADP.</text>
</comment>
<reference evidence="7 8" key="1">
    <citation type="submission" date="2024-03" db="EMBL/GenBank/DDBJ databases">
        <title>Community enrichment and isolation of bacterial strains for fucoidan degradation.</title>
        <authorList>
            <person name="Sichert A."/>
        </authorList>
    </citation>
    <scope>NUCLEOTIDE SEQUENCE [LARGE SCALE GENOMIC DNA]</scope>
    <source>
        <strain evidence="7 8">AS76</strain>
    </source>
</reference>
<feature type="domain" description="Calcineurin-like phosphoesterase" evidence="6">
    <location>
        <begin position="1"/>
        <end position="138"/>
    </location>
</feature>
<sequence>MAIYAVGDIQGCYEELKLLLQQIEFSENDQLWVAGDLVNRGPHSLETLRFIKSLGSRATCVLGNHDLHLLAIYFGATQHKRSDTLTPILQAPDKHELLTWLCKQKLMVYDRSARIAMVHAGIPPCWSIHKAQKRAKEVEKVLKSTLAGEFFNHMYGNQPDLWSSHHKGWNRLRLITNYLTRMRFCTSDGKLDFSAKGNLGSQPKDHKPWFQFPRKDPSEQGIRILFGHWAALEGDANAHNVFALDTGCVWGGKLTALRLDDMQLFSTPSIMPKPLSPETNNDIKVTE</sequence>
<comment type="similarity">
    <text evidence="2 5">Belongs to the Ap4A hydrolase family.</text>
</comment>
<dbReference type="EC" id="3.6.1.41" evidence="5"/>
<keyword evidence="3 5" id="KW-0378">Hydrolase</keyword>
<dbReference type="NCBIfam" id="TIGR00668">
    <property type="entry name" value="apaH"/>
    <property type="match status" value="1"/>
</dbReference>